<dbReference type="EMBL" id="OZ020096">
    <property type="protein sequence ID" value="CAK9254560.1"/>
    <property type="molecule type" value="Genomic_DNA"/>
</dbReference>
<evidence type="ECO:0000313" key="2">
    <source>
        <dbReference type="EMBL" id="CAK9254560.1"/>
    </source>
</evidence>
<reference evidence="2 3" key="1">
    <citation type="submission" date="2024-02" db="EMBL/GenBank/DDBJ databases">
        <authorList>
            <consortium name="ELIXIR-Norway"/>
            <consortium name="Elixir Norway"/>
        </authorList>
    </citation>
    <scope>NUCLEOTIDE SEQUENCE [LARGE SCALE GENOMIC DNA]</scope>
</reference>
<proteinExistence type="predicted"/>
<sequence length="309" mass="34880">MTLYHGGENDVEFVPSCPTSKDPSPTPEDANLEGVLMGYPNISPTPFTNLVAFKRICLARSNRLVEGTQTPQYLAFTNVSQESLDEIDRTREERQGWLPRMTILYDGREEILIVKLIVGVMHEGVGTEFHSMLEAKFRLLHVRSSLSRTGSGRFGRRGGRSKEADIGYKPRSRPMIDDWPSFVVEIGVSESLAMLRRDAAFWITNSDGRTRIVIVLSINQRDRQILVERWEEVPRIRPNWSIANYSRIPGLIQSLTLNAGVDYAGPPLEIPAEKLFDGLPQNLSGGEFLFTPDNLNEFNTSIWEGYGLH</sequence>
<evidence type="ECO:0000256" key="1">
    <source>
        <dbReference type="SAM" id="MobiDB-lite"/>
    </source>
</evidence>
<dbReference type="Proteomes" id="UP001497444">
    <property type="component" value="Chromosome 1"/>
</dbReference>
<protein>
    <submittedName>
        <fullName evidence="2">Uncharacterized protein</fullName>
    </submittedName>
</protein>
<organism evidence="2 3">
    <name type="scientific">Sphagnum jensenii</name>
    <dbReference type="NCBI Taxonomy" id="128206"/>
    <lineage>
        <taxon>Eukaryota</taxon>
        <taxon>Viridiplantae</taxon>
        <taxon>Streptophyta</taxon>
        <taxon>Embryophyta</taxon>
        <taxon>Bryophyta</taxon>
        <taxon>Sphagnophytina</taxon>
        <taxon>Sphagnopsida</taxon>
        <taxon>Sphagnales</taxon>
        <taxon>Sphagnaceae</taxon>
        <taxon>Sphagnum</taxon>
    </lineage>
</organism>
<name>A0ABP0VM30_9BRYO</name>
<keyword evidence="3" id="KW-1185">Reference proteome</keyword>
<gene>
    <name evidence="2" type="ORF">CSSPJE1EN1_LOCUS38</name>
</gene>
<accession>A0ABP0VM30</accession>
<evidence type="ECO:0000313" key="3">
    <source>
        <dbReference type="Proteomes" id="UP001497444"/>
    </source>
</evidence>
<feature type="region of interest" description="Disordered" evidence="1">
    <location>
        <begin position="1"/>
        <end position="28"/>
    </location>
</feature>